<gene>
    <name evidence="1" type="ORF">EDM02_05045</name>
</gene>
<name>A0A3N2QAU7_9BACT</name>
<dbReference type="EMBL" id="RARA01000027">
    <property type="protein sequence ID" value="ROT46915.1"/>
    <property type="molecule type" value="Genomic_DNA"/>
</dbReference>
<protein>
    <submittedName>
        <fullName evidence="1">Uncharacterized protein</fullName>
    </submittedName>
</protein>
<accession>A0A3N2QAU7</accession>
<evidence type="ECO:0000313" key="1">
    <source>
        <dbReference type="EMBL" id="ROT46915.1"/>
    </source>
</evidence>
<dbReference type="AlphaFoldDB" id="A0A3N2QAU7"/>
<dbReference type="Proteomes" id="UP000270927">
    <property type="component" value="Unassembled WGS sequence"/>
</dbReference>
<keyword evidence="2" id="KW-1185">Reference proteome</keyword>
<evidence type="ECO:0000313" key="2">
    <source>
        <dbReference type="Proteomes" id="UP000270927"/>
    </source>
</evidence>
<reference evidence="1 2" key="1">
    <citation type="submission" date="2018-09" db="EMBL/GenBank/DDBJ databases">
        <title>Comparative Genomics of Wolbachia-Cardinium Dual Endosymbiosis in a Plant-Parasitic Nematode.</title>
        <authorList>
            <person name="Brown A.M.V."/>
            <person name="Wasala S.K."/>
            <person name="Howe D.K."/>
            <person name="Peetz A.B."/>
            <person name="Zasada I.A."/>
            <person name="Denver D.R."/>
        </authorList>
    </citation>
    <scope>NUCLEOTIDE SEQUENCE [LARGE SCALE GENOMIC DNA]</scope>
    <source>
        <strain evidence="1 2">Pp_1</strain>
    </source>
</reference>
<sequence length="708" mass="81310">MFYLGPIFTFILLSLSGCQQQTLQMEAGKRNSLSHTPPPTGGVQMTICDPKKILDQIGGFRPKDYEDLAYISNVWGKEALFQFLKELGPENKNLLEPDTFREIVVITKNNPGSCSLLSFIFSKLAANMDGFATHIHFKKLMKAIACAHSLEAPCLCFDKLIESNLLTISNFNKLMAQPDRWDQACDLLSLFANWNILNQGTFDSVVDIENKEQLIEVSKTLHIHPYHLACTPLYAVTKIYQNNPSLLFPNILWQFTQLLDHAPAHSLEVLCLCFDKLIESNLLTISNFNNLMAQPDRWNEVRYLLSLFANWNILNQGTFDSVVDIKNKEQLIEIWNTLDMHPSHLACTPLYAITTIYKNNPSLLSLPPNILLAFTQLLNRKPVAVSQPFFALLQEAWMVRLLTERSFTRLMYPALYIYQATENGTIIAFNCMDQFNKLAEIKDVLFDSGVLTIDLLDELIDLGWTSCEHDLVSRLVSPTMQHILKTYVIPQEQFASLLKLNEACWSILEKRILNSCAITQETFEVLKNQHWVTIKGMLDIFSFQQQALEALMQLDKKDFIHLESVIKQYKDAKEEIRLALDFSGNVNVLTRLANTYIEQFLIKKDQSLQTLSDHLKNIITLLRRYPLIHAKDKGVSLLKLDNERLSILVAITNVYLISGFNEKEYEILLRSDYQRLMKIQKDLQDLVGNNTRSLTEDQLDTILQNYRH</sequence>
<dbReference type="RefSeq" id="WP_123663538.1">
    <property type="nucleotide sequence ID" value="NZ_RARA01000027.1"/>
</dbReference>
<comment type="caution">
    <text evidence="1">The sequence shown here is derived from an EMBL/GenBank/DDBJ whole genome shotgun (WGS) entry which is preliminary data.</text>
</comment>
<organism evidence="1 2">
    <name type="scientific">Candidatus Cardinium hertigii</name>
    <dbReference type="NCBI Taxonomy" id="247481"/>
    <lineage>
        <taxon>Bacteria</taxon>
        <taxon>Pseudomonadati</taxon>
        <taxon>Bacteroidota</taxon>
        <taxon>Cytophagia</taxon>
        <taxon>Cytophagales</taxon>
        <taxon>Amoebophilaceae</taxon>
        <taxon>Candidatus Cardinium</taxon>
    </lineage>
</organism>
<proteinExistence type="predicted"/>